<evidence type="ECO:0000313" key="3">
    <source>
        <dbReference type="Proteomes" id="UP001157974"/>
    </source>
</evidence>
<gene>
    <name evidence="2" type="ORF">NDN08_000998</name>
</gene>
<feature type="signal peptide" evidence="1">
    <location>
        <begin position="1"/>
        <end position="26"/>
    </location>
</feature>
<dbReference type="AlphaFoldDB" id="A0AAV8UV99"/>
<reference evidence="2 3" key="1">
    <citation type="journal article" date="2023" name="Nat. Commun.">
        <title>Origin of minicircular mitochondrial genomes in red algae.</title>
        <authorList>
            <person name="Lee Y."/>
            <person name="Cho C.H."/>
            <person name="Lee Y.M."/>
            <person name="Park S.I."/>
            <person name="Yang J.H."/>
            <person name="West J.A."/>
            <person name="Bhattacharya D."/>
            <person name="Yoon H.S."/>
        </authorList>
    </citation>
    <scope>NUCLEOTIDE SEQUENCE [LARGE SCALE GENOMIC DNA]</scope>
    <source>
        <strain evidence="2 3">CCMP1338</strain>
        <tissue evidence="2">Whole cell</tissue>
    </source>
</reference>
<evidence type="ECO:0008006" key="4">
    <source>
        <dbReference type="Google" id="ProtNLM"/>
    </source>
</evidence>
<evidence type="ECO:0000313" key="2">
    <source>
        <dbReference type="EMBL" id="KAJ8904481.1"/>
    </source>
</evidence>
<accession>A0AAV8UV99</accession>
<protein>
    <recommendedName>
        <fullName evidence="4">Membrane-associated protein</fullName>
    </recommendedName>
</protein>
<feature type="chain" id="PRO_5043765240" description="Membrane-associated protein" evidence="1">
    <location>
        <begin position="27"/>
        <end position="339"/>
    </location>
</feature>
<proteinExistence type="predicted"/>
<sequence length="339" mass="37374">MFAMGRIITFLLLSLTLLVTVRSTGADSADSTCSDEPQFTRFAPASNRFIANLQTKKGSVVATITMDVVARNNTNCFLATFTAAASSSSLLKLRAGIFTTAGDLPTGMNRVTRRKLVPQLDPLSNPRSEMFICPMNMTRRTLSATSVHWKPSVHRNPPASVPRAPAEERMGVAFLLVTFLQTVQIISLLRRTPRTKRVNARILSAQDRNASKTDNASELEGGASNALLASLEQRMMRGYVVAKTLVRPGDVLTSSAKFVWVLIPAIVARVPRSNSWIQIRAFVFVCKAVITVRRDLYVCFPILTSRVFAFRIAMDCVSVPVTKTEKKKLTCNMDLIVVM</sequence>
<evidence type="ECO:0000256" key="1">
    <source>
        <dbReference type="SAM" id="SignalP"/>
    </source>
</evidence>
<comment type="caution">
    <text evidence="2">The sequence shown here is derived from an EMBL/GenBank/DDBJ whole genome shotgun (WGS) entry which is preliminary data.</text>
</comment>
<organism evidence="2 3">
    <name type="scientific">Rhodosorus marinus</name>
    <dbReference type="NCBI Taxonomy" id="101924"/>
    <lineage>
        <taxon>Eukaryota</taxon>
        <taxon>Rhodophyta</taxon>
        <taxon>Stylonematophyceae</taxon>
        <taxon>Stylonematales</taxon>
        <taxon>Stylonemataceae</taxon>
        <taxon>Rhodosorus</taxon>
    </lineage>
</organism>
<dbReference type="EMBL" id="JAMWBK010000006">
    <property type="protein sequence ID" value="KAJ8904481.1"/>
    <property type="molecule type" value="Genomic_DNA"/>
</dbReference>
<keyword evidence="1" id="KW-0732">Signal</keyword>
<name>A0AAV8UV99_9RHOD</name>
<keyword evidence="3" id="KW-1185">Reference proteome</keyword>
<dbReference type="Proteomes" id="UP001157974">
    <property type="component" value="Unassembled WGS sequence"/>
</dbReference>